<dbReference type="AlphaFoldDB" id="A0A3P6DIG8"/>
<gene>
    <name evidence="2" type="ORF">BOLC2T11401H</name>
</gene>
<evidence type="ECO:0000256" key="1">
    <source>
        <dbReference type="SAM" id="Phobius"/>
    </source>
</evidence>
<name>A0A3P6DIG8_BRAOL</name>
<accession>A0A3P6DIG8</accession>
<feature type="transmembrane region" description="Helical" evidence="1">
    <location>
        <begin position="52"/>
        <end position="80"/>
    </location>
</feature>
<sequence length="86" mass="9923">VIIGTIVPLYFHLLQNNEYFSLVSFLISVYVLLTLVQLGCKFESRVWCYCNILTILSNFLGPSTCIPIILWVGITFIYQICMFVHL</sequence>
<dbReference type="EMBL" id="LR031874">
    <property type="protein sequence ID" value="VDD26178.1"/>
    <property type="molecule type" value="Genomic_DNA"/>
</dbReference>
<protein>
    <submittedName>
        <fullName evidence="2">Uncharacterized protein</fullName>
    </submittedName>
</protein>
<evidence type="ECO:0000313" key="2">
    <source>
        <dbReference type="EMBL" id="VDD26178.1"/>
    </source>
</evidence>
<feature type="transmembrane region" description="Helical" evidence="1">
    <location>
        <begin position="19"/>
        <end position="40"/>
    </location>
</feature>
<keyword evidence="1" id="KW-1133">Transmembrane helix</keyword>
<feature type="non-terminal residue" evidence="2">
    <location>
        <position position="1"/>
    </location>
</feature>
<keyword evidence="1" id="KW-0812">Transmembrane</keyword>
<keyword evidence="1" id="KW-0472">Membrane</keyword>
<organism evidence="2">
    <name type="scientific">Brassica oleracea</name>
    <name type="common">Wild cabbage</name>
    <dbReference type="NCBI Taxonomy" id="3712"/>
    <lineage>
        <taxon>Eukaryota</taxon>
        <taxon>Viridiplantae</taxon>
        <taxon>Streptophyta</taxon>
        <taxon>Embryophyta</taxon>
        <taxon>Tracheophyta</taxon>
        <taxon>Spermatophyta</taxon>
        <taxon>Magnoliopsida</taxon>
        <taxon>eudicotyledons</taxon>
        <taxon>Gunneridae</taxon>
        <taxon>Pentapetalae</taxon>
        <taxon>rosids</taxon>
        <taxon>malvids</taxon>
        <taxon>Brassicales</taxon>
        <taxon>Brassicaceae</taxon>
        <taxon>Brassiceae</taxon>
        <taxon>Brassica</taxon>
    </lineage>
</organism>
<reference evidence="2" key="1">
    <citation type="submission" date="2018-11" db="EMBL/GenBank/DDBJ databases">
        <authorList>
            <consortium name="Genoscope - CEA"/>
            <person name="William W."/>
        </authorList>
    </citation>
    <scope>NUCLEOTIDE SEQUENCE</scope>
</reference>
<proteinExistence type="predicted"/>